<dbReference type="CDD" id="cd12912">
    <property type="entry name" value="PDC2_MCP_like"/>
    <property type="match status" value="1"/>
</dbReference>
<keyword evidence="14" id="KW-1185">Reference proteome</keyword>
<dbReference type="EMBL" id="BHYK01000006">
    <property type="protein sequence ID" value="GCD09788.1"/>
    <property type="molecule type" value="Genomic_DNA"/>
</dbReference>
<evidence type="ECO:0000256" key="1">
    <source>
        <dbReference type="ARBA" id="ARBA00004651"/>
    </source>
</evidence>
<dbReference type="InterPro" id="IPR029151">
    <property type="entry name" value="Sensor-like_sf"/>
</dbReference>
<protein>
    <submittedName>
        <fullName evidence="13">Methyl-accepting chemotaxis protein</fullName>
    </submittedName>
</protein>
<evidence type="ECO:0000256" key="8">
    <source>
        <dbReference type="ARBA" id="ARBA00029447"/>
    </source>
</evidence>
<comment type="similarity">
    <text evidence="8">Belongs to the methyl-accepting chemotaxis (MCP) protein family.</text>
</comment>
<dbReference type="Pfam" id="PF02743">
    <property type="entry name" value="dCache_1"/>
    <property type="match status" value="1"/>
</dbReference>
<keyword evidence="5 10" id="KW-1133">Transmembrane helix</keyword>
<evidence type="ECO:0000256" key="3">
    <source>
        <dbReference type="ARBA" id="ARBA00022500"/>
    </source>
</evidence>
<dbReference type="Pfam" id="PF00672">
    <property type="entry name" value="HAMP"/>
    <property type="match status" value="1"/>
</dbReference>
<dbReference type="SUPFAM" id="SSF103190">
    <property type="entry name" value="Sensory domain-like"/>
    <property type="match status" value="1"/>
</dbReference>
<feature type="domain" description="Methyl-accepting transducer" evidence="11">
    <location>
        <begin position="379"/>
        <end position="636"/>
    </location>
</feature>
<organism evidence="13 14">
    <name type="scientific">Clostridium tagluense</name>
    <dbReference type="NCBI Taxonomy" id="360422"/>
    <lineage>
        <taxon>Bacteria</taxon>
        <taxon>Bacillati</taxon>
        <taxon>Bacillota</taxon>
        <taxon>Clostridia</taxon>
        <taxon>Eubacteriales</taxon>
        <taxon>Clostridiaceae</taxon>
        <taxon>Clostridium</taxon>
    </lineage>
</organism>
<dbReference type="Gene3D" id="1.10.8.500">
    <property type="entry name" value="HAMP domain in histidine kinase"/>
    <property type="match status" value="1"/>
</dbReference>
<dbReference type="OrthoDB" id="13222at2"/>
<dbReference type="AlphaFoldDB" id="A0A401UJT1"/>
<sequence>MKFKSFKMNSIRTKLIISLVGICVIPLIITGFGSYNQSKSILNKKLTVTSSQTLTEINNGLVDYFNGFSNMILMVSSNYDFVNVDTGNNAKYIPDILKGVKESNKDILCISYGTASGKFDTYPNDKMPEGYDATTRPWYKQALEHKGQVIITPAYKDPGTGNNVVTLAITVEKSGQVVGVVGIDLPLTTLAQRISTKKVGSTGYVFISDVSGNILAHPQKELINTNAASKLSFWNKAKSENSGFVNYKDNGTKKFGVYQTNALTGWKLVATLDESELSSDTKSILQTTFLMILVMGIISIFMSLLLSKGISNNILKLKEVFAKASNGDLTVSIKASTKDEFNDLAISFNLMIKNISDLMHSVTNSSKTVLLTSTSLTNMSEGVTASISEVASAIEEVSVGATHQAQNAQNGASQMEDLSNRIDKISVNSNEMDKISSNTKDLGSKGLLMVNTLIEKSNKTKIATAEVNNIVQDMNESTKQINAISETIANITEQTNLLSLNASIESARAGEAGRGFAVVANEIRKLADQSKTSTEEIKAIIASIQKKSDVAVNAIKSTETVVNEQELAVVQTQEIFSEILKSIEVMITKVDEVKISIIDINEKKQSTVLEIENISAISEQTAASSEQVTASTEEITATMEEFTKHSGELQILAEQLGSEINKFKIN</sequence>
<dbReference type="Gene3D" id="1.10.287.950">
    <property type="entry name" value="Methyl-accepting chemotaxis protein"/>
    <property type="match status" value="1"/>
</dbReference>
<dbReference type="SMART" id="SM00304">
    <property type="entry name" value="HAMP"/>
    <property type="match status" value="1"/>
</dbReference>
<dbReference type="PROSITE" id="PS50885">
    <property type="entry name" value="HAMP"/>
    <property type="match status" value="1"/>
</dbReference>
<keyword evidence="4 10" id="KW-0812">Transmembrane</keyword>
<dbReference type="InterPro" id="IPR033479">
    <property type="entry name" value="dCache_1"/>
</dbReference>
<dbReference type="CDD" id="cd12913">
    <property type="entry name" value="PDC1_MCP_like"/>
    <property type="match status" value="1"/>
</dbReference>
<evidence type="ECO:0000256" key="4">
    <source>
        <dbReference type="ARBA" id="ARBA00022692"/>
    </source>
</evidence>
<evidence type="ECO:0000313" key="13">
    <source>
        <dbReference type="EMBL" id="GCD09788.1"/>
    </source>
</evidence>
<gene>
    <name evidence="13" type="ORF">Ctaglu_14110</name>
</gene>
<evidence type="ECO:0000256" key="2">
    <source>
        <dbReference type="ARBA" id="ARBA00022475"/>
    </source>
</evidence>
<dbReference type="RefSeq" id="WP_124999536.1">
    <property type="nucleotide sequence ID" value="NZ_BHYK01000006.1"/>
</dbReference>
<dbReference type="Gene3D" id="3.30.450.20">
    <property type="entry name" value="PAS domain"/>
    <property type="match status" value="2"/>
</dbReference>
<keyword evidence="7 9" id="KW-0807">Transducer</keyword>
<dbReference type="Proteomes" id="UP000287872">
    <property type="component" value="Unassembled WGS sequence"/>
</dbReference>
<evidence type="ECO:0000256" key="5">
    <source>
        <dbReference type="ARBA" id="ARBA00022989"/>
    </source>
</evidence>
<evidence type="ECO:0000256" key="10">
    <source>
        <dbReference type="SAM" id="Phobius"/>
    </source>
</evidence>
<proteinExistence type="inferred from homology"/>
<feature type="domain" description="HAMP" evidence="12">
    <location>
        <begin position="308"/>
        <end position="360"/>
    </location>
</feature>
<reference evidence="13 14" key="1">
    <citation type="submission" date="2018-11" db="EMBL/GenBank/DDBJ databases">
        <title>Genome sequencing and assembly of Clostridium tagluense strain A121.</title>
        <authorList>
            <person name="Murakami T."/>
            <person name="Segawa T."/>
            <person name="Shcherbakova V.A."/>
            <person name="Mori H."/>
            <person name="Yoshimura Y."/>
        </authorList>
    </citation>
    <scope>NUCLEOTIDE SEQUENCE [LARGE SCALE GENOMIC DNA]</scope>
    <source>
        <strain evidence="13 14">A121</strain>
    </source>
</reference>
<comment type="subcellular location">
    <subcellularLocation>
        <location evidence="1">Cell membrane</location>
        <topology evidence="1">Multi-pass membrane protein</topology>
    </subcellularLocation>
</comment>
<evidence type="ECO:0000256" key="7">
    <source>
        <dbReference type="ARBA" id="ARBA00023224"/>
    </source>
</evidence>
<dbReference type="SMART" id="SM00283">
    <property type="entry name" value="MA"/>
    <property type="match status" value="1"/>
</dbReference>
<evidence type="ECO:0000259" key="11">
    <source>
        <dbReference type="PROSITE" id="PS50111"/>
    </source>
</evidence>
<dbReference type="CDD" id="cd11386">
    <property type="entry name" value="MCP_signal"/>
    <property type="match status" value="1"/>
</dbReference>
<dbReference type="SUPFAM" id="SSF58104">
    <property type="entry name" value="Methyl-accepting chemotaxis protein (MCP) signaling domain"/>
    <property type="match status" value="1"/>
</dbReference>
<dbReference type="Pfam" id="PF00015">
    <property type="entry name" value="MCPsignal"/>
    <property type="match status" value="1"/>
</dbReference>
<dbReference type="PROSITE" id="PS50111">
    <property type="entry name" value="CHEMOTAXIS_TRANSDUC_2"/>
    <property type="match status" value="1"/>
</dbReference>
<dbReference type="GO" id="GO:0006935">
    <property type="term" value="P:chemotaxis"/>
    <property type="evidence" value="ECO:0007669"/>
    <property type="project" value="UniProtKB-KW"/>
</dbReference>
<keyword evidence="2" id="KW-1003">Cell membrane</keyword>
<evidence type="ECO:0000256" key="9">
    <source>
        <dbReference type="PROSITE-ProRule" id="PRU00284"/>
    </source>
</evidence>
<keyword evidence="6 10" id="KW-0472">Membrane</keyword>
<feature type="transmembrane region" description="Helical" evidence="10">
    <location>
        <begin position="15"/>
        <end position="35"/>
    </location>
</feature>
<dbReference type="PANTHER" id="PTHR32089">
    <property type="entry name" value="METHYL-ACCEPTING CHEMOTAXIS PROTEIN MCPB"/>
    <property type="match status" value="1"/>
</dbReference>
<keyword evidence="3" id="KW-0145">Chemotaxis</keyword>
<dbReference type="InterPro" id="IPR003660">
    <property type="entry name" value="HAMP_dom"/>
</dbReference>
<feature type="transmembrane region" description="Helical" evidence="10">
    <location>
        <begin position="284"/>
        <end position="306"/>
    </location>
</feature>
<dbReference type="PANTHER" id="PTHR32089:SF114">
    <property type="entry name" value="METHYL-ACCEPTING CHEMOTAXIS PROTEIN MCPB"/>
    <property type="match status" value="1"/>
</dbReference>
<accession>A0A401UJT1</accession>
<dbReference type="GO" id="GO:0005886">
    <property type="term" value="C:plasma membrane"/>
    <property type="evidence" value="ECO:0007669"/>
    <property type="project" value="UniProtKB-SubCell"/>
</dbReference>
<evidence type="ECO:0000259" key="12">
    <source>
        <dbReference type="PROSITE" id="PS50885"/>
    </source>
</evidence>
<dbReference type="CDD" id="cd06225">
    <property type="entry name" value="HAMP"/>
    <property type="match status" value="1"/>
</dbReference>
<name>A0A401UJT1_9CLOT</name>
<evidence type="ECO:0000313" key="14">
    <source>
        <dbReference type="Proteomes" id="UP000287872"/>
    </source>
</evidence>
<evidence type="ECO:0000256" key="6">
    <source>
        <dbReference type="ARBA" id="ARBA00023136"/>
    </source>
</evidence>
<comment type="caution">
    <text evidence="13">The sequence shown here is derived from an EMBL/GenBank/DDBJ whole genome shotgun (WGS) entry which is preliminary data.</text>
</comment>
<dbReference type="GO" id="GO:0007165">
    <property type="term" value="P:signal transduction"/>
    <property type="evidence" value="ECO:0007669"/>
    <property type="project" value="UniProtKB-KW"/>
</dbReference>
<dbReference type="InterPro" id="IPR004089">
    <property type="entry name" value="MCPsignal_dom"/>
</dbReference>